<proteinExistence type="predicted"/>
<dbReference type="PANTHER" id="PTHR35317">
    <property type="entry name" value="OS04G0629600 PROTEIN"/>
    <property type="match status" value="1"/>
</dbReference>
<protein>
    <submittedName>
        <fullName evidence="1">Uncharacterized protein</fullName>
    </submittedName>
</protein>
<evidence type="ECO:0000313" key="1">
    <source>
        <dbReference type="EnsemblPlants" id="Solyc10g038152.1.1"/>
    </source>
</evidence>
<organism evidence="1">
    <name type="scientific">Solanum lycopersicum</name>
    <name type="common">Tomato</name>
    <name type="synonym">Lycopersicon esculentum</name>
    <dbReference type="NCBI Taxonomy" id="4081"/>
    <lineage>
        <taxon>Eukaryota</taxon>
        <taxon>Viridiplantae</taxon>
        <taxon>Streptophyta</taxon>
        <taxon>Embryophyta</taxon>
        <taxon>Tracheophyta</taxon>
        <taxon>Spermatophyta</taxon>
        <taxon>Magnoliopsida</taxon>
        <taxon>eudicotyledons</taxon>
        <taxon>Gunneridae</taxon>
        <taxon>Pentapetalae</taxon>
        <taxon>asterids</taxon>
        <taxon>lamiids</taxon>
        <taxon>Solanales</taxon>
        <taxon>Solanaceae</taxon>
        <taxon>Solanoideae</taxon>
        <taxon>Solaneae</taxon>
        <taxon>Solanum</taxon>
        <taxon>Solanum subgen. Lycopersicon</taxon>
    </lineage>
</organism>
<reference evidence="1" key="1">
    <citation type="journal article" date="2012" name="Nature">
        <title>The tomato genome sequence provides insights into fleshy fruit evolution.</title>
        <authorList>
            <consortium name="Tomato Genome Consortium"/>
        </authorList>
    </citation>
    <scope>NUCLEOTIDE SEQUENCE [LARGE SCALE GENOMIC DNA]</scope>
    <source>
        <strain evidence="1">cv. Heinz 1706</strain>
    </source>
</reference>
<reference evidence="1" key="2">
    <citation type="submission" date="2019-01" db="UniProtKB">
        <authorList>
            <consortium name="EnsemblPlants"/>
        </authorList>
    </citation>
    <scope>IDENTIFICATION</scope>
    <source>
        <strain evidence="1">cv. Heinz 1706</strain>
    </source>
</reference>
<evidence type="ECO:0000313" key="2">
    <source>
        <dbReference type="Proteomes" id="UP000004994"/>
    </source>
</evidence>
<dbReference type="PANTHER" id="PTHR35317:SF31">
    <property type="entry name" value="DUF4219 DOMAIN-CONTAINING PROTEIN"/>
    <property type="match status" value="1"/>
</dbReference>
<sequence>MKPKNTCPLVEFASLPESSPLPATANKGHLGQLMKAYLKVLSLWDTIKSEDDHLPLRSNPTIVQIKIYEDAKSRKPKAPACFYSALSDVIFTRILDCETPKEKLKEMFDGSDRVKTIKVLTLKRQFEMLRIKEGDIVKKYSAKVVEIVKNIRFNGGGEDDYKLTSKTLFVTKLIGKLQAKEQISSVRDEEVEEVAYQAQQKPYEGQ</sequence>
<dbReference type="InParanoid" id="A0A3Q7IEV9"/>
<accession>A0A3Q7IEV9</accession>
<dbReference type="AlphaFoldDB" id="A0A3Q7IEV9"/>
<dbReference type="Proteomes" id="UP000004994">
    <property type="component" value="Chromosome 10"/>
</dbReference>
<name>A0A3Q7IEV9_SOLLC</name>
<dbReference type="Pfam" id="PF14223">
    <property type="entry name" value="Retrotran_gag_2"/>
    <property type="match status" value="1"/>
</dbReference>
<keyword evidence="2" id="KW-1185">Reference proteome</keyword>
<dbReference type="OMA" id="CISHMTS"/>
<dbReference type="Gramene" id="Solyc10g038152.1.1">
    <property type="protein sequence ID" value="Solyc10g038152.1.1"/>
    <property type="gene ID" value="Solyc10g038152.1"/>
</dbReference>
<dbReference type="EnsemblPlants" id="Solyc10g038152.1.1">
    <property type="protein sequence ID" value="Solyc10g038152.1.1"/>
    <property type="gene ID" value="Solyc10g038152.1"/>
</dbReference>